<dbReference type="PANTHER" id="PTHR30118">
    <property type="entry name" value="HTH-TYPE TRANSCRIPTIONAL REGULATOR LEUO-RELATED"/>
    <property type="match status" value="1"/>
</dbReference>
<accession>A0A3A1XZF5</accession>
<dbReference type="Gene3D" id="3.40.190.10">
    <property type="entry name" value="Periplasmic binding protein-like II"/>
    <property type="match status" value="2"/>
</dbReference>
<proteinExistence type="inferred from homology"/>
<dbReference type="InterPro" id="IPR000847">
    <property type="entry name" value="LysR_HTH_N"/>
</dbReference>
<dbReference type="Proteomes" id="UP000266258">
    <property type="component" value="Unassembled WGS sequence"/>
</dbReference>
<dbReference type="InterPro" id="IPR005119">
    <property type="entry name" value="LysR_subst-bd"/>
</dbReference>
<gene>
    <name evidence="6" type="ORF">CJP74_07535</name>
</gene>
<dbReference type="PANTHER" id="PTHR30118:SF15">
    <property type="entry name" value="TRANSCRIPTIONAL REGULATORY PROTEIN"/>
    <property type="match status" value="1"/>
</dbReference>
<evidence type="ECO:0000256" key="1">
    <source>
        <dbReference type="ARBA" id="ARBA00009437"/>
    </source>
</evidence>
<evidence type="ECO:0000259" key="5">
    <source>
        <dbReference type="PROSITE" id="PS50931"/>
    </source>
</evidence>
<sequence length="302" mass="33987">MLHQLDLNLLKAFYVLGQEKSVSRAAQRLYISQPAMSKTLARLRETFDDELFLRTPHGIVPTLKASELLPQVEQVILAIENLYQGSEFIPEQAQLTVTIASTDYACQAVVLPLIAHLAQVAPGIRVCQMNIGSLDSTQLALEQGKIDFALETELYQGTDVYMRKLYQEKYVVAMGKEHPLAGKELGLTEFSEAKHALVSYHGGSFTGIVDEALSSLGYQRQVQVSLHSFMALRELLVHSDYLAVVPWRLVNNDPRLYTCEAPLAVPGFTKTLIWHARTHNHPVYVWLREQIYQCSQEAYGKL</sequence>
<dbReference type="SUPFAM" id="SSF53850">
    <property type="entry name" value="Periplasmic binding protein-like II"/>
    <property type="match status" value="1"/>
</dbReference>
<dbReference type="OrthoDB" id="8557381at2"/>
<keyword evidence="3" id="KW-0238">DNA-binding</keyword>
<name>A0A3A1XZF5_9GAMM</name>
<evidence type="ECO:0000256" key="3">
    <source>
        <dbReference type="ARBA" id="ARBA00023125"/>
    </source>
</evidence>
<dbReference type="Pfam" id="PF03466">
    <property type="entry name" value="LysR_substrate"/>
    <property type="match status" value="1"/>
</dbReference>
<dbReference type="GO" id="GO:0003677">
    <property type="term" value="F:DNA binding"/>
    <property type="evidence" value="ECO:0007669"/>
    <property type="project" value="UniProtKB-KW"/>
</dbReference>
<organism evidence="6 7">
    <name type="scientific">Psittacicella melopsittaci</name>
    <dbReference type="NCBI Taxonomy" id="2028576"/>
    <lineage>
        <taxon>Bacteria</taxon>
        <taxon>Pseudomonadati</taxon>
        <taxon>Pseudomonadota</taxon>
        <taxon>Gammaproteobacteria</taxon>
        <taxon>Pasteurellales</taxon>
        <taxon>Psittacicellaceae</taxon>
        <taxon>Psittacicella</taxon>
    </lineage>
</organism>
<dbReference type="RefSeq" id="WP_119497871.1">
    <property type="nucleotide sequence ID" value="NZ_NRJH01000071.1"/>
</dbReference>
<dbReference type="SUPFAM" id="SSF46785">
    <property type="entry name" value="Winged helix' DNA-binding domain"/>
    <property type="match status" value="1"/>
</dbReference>
<reference evidence="6 7" key="1">
    <citation type="submission" date="2017-08" db="EMBL/GenBank/DDBJ databases">
        <title>Reclassification of Bisgaard taxon 37 and 44.</title>
        <authorList>
            <person name="Christensen H."/>
        </authorList>
    </citation>
    <scope>NUCLEOTIDE SEQUENCE [LARGE SCALE GENOMIC DNA]</scope>
    <source>
        <strain evidence="6 7">B96_4</strain>
    </source>
</reference>
<feature type="domain" description="HTH lysR-type" evidence="5">
    <location>
        <begin position="5"/>
        <end position="62"/>
    </location>
</feature>
<dbReference type="Pfam" id="PF00126">
    <property type="entry name" value="HTH_1"/>
    <property type="match status" value="1"/>
</dbReference>
<evidence type="ECO:0000256" key="2">
    <source>
        <dbReference type="ARBA" id="ARBA00023015"/>
    </source>
</evidence>
<evidence type="ECO:0000313" key="6">
    <source>
        <dbReference type="EMBL" id="RIY31373.1"/>
    </source>
</evidence>
<protein>
    <recommendedName>
        <fullName evidence="5">HTH lysR-type domain-containing protein</fullName>
    </recommendedName>
</protein>
<dbReference type="PRINTS" id="PR00039">
    <property type="entry name" value="HTHLYSR"/>
</dbReference>
<dbReference type="EMBL" id="NRJH01000071">
    <property type="protein sequence ID" value="RIY31373.1"/>
    <property type="molecule type" value="Genomic_DNA"/>
</dbReference>
<comment type="caution">
    <text evidence="6">The sequence shown here is derived from an EMBL/GenBank/DDBJ whole genome shotgun (WGS) entry which is preliminary data.</text>
</comment>
<comment type="similarity">
    <text evidence="1">Belongs to the LysR transcriptional regulatory family.</text>
</comment>
<keyword evidence="4" id="KW-0804">Transcription</keyword>
<dbReference type="GO" id="GO:0003700">
    <property type="term" value="F:DNA-binding transcription factor activity"/>
    <property type="evidence" value="ECO:0007669"/>
    <property type="project" value="InterPro"/>
</dbReference>
<keyword evidence="7" id="KW-1185">Reference proteome</keyword>
<dbReference type="AlphaFoldDB" id="A0A3A1XZF5"/>
<dbReference type="PROSITE" id="PS50931">
    <property type="entry name" value="HTH_LYSR"/>
    <property type="match status" value="1"/>
</dbReference>
<evidence type="ECO:0000256" key="4">
    <source>
        <dbReference type="ARBA" id="ARBA00023163"/>
    </source>
</evidence>
<keyword evidence="2" id="KW-0805">Transcription regulation</keyword>
<dbReference type="InterPro" id="IPR050389">
    <property type="entry name" value="LysR-type_TF"/>
</dbReference>
<dbReference type="Gene3D" id="1.10.10.10">
    <property type="entry name" value="Winged helix-like DNA-binding domain superfamily/Winged helix DNA-binding domain"/>
    <property type="match status" value="1"/>
</dbReference>
<evidence type="ECO:0000313" key="7">
    <source>
        <dbReference type="Proteomes" id="UP000266258"/>
    </source>
</evidence>
<dbReference type="InterPro" id="IPR036388">
    <property type="entry name" value="WH-like_DNA-bd_sf"/>
</dbReference>
<dbReference type="InterPro" id="IPR036390">
    <property type="entry name" value="WH_DNA-bd_sf"/>
</dbReference>